<dbReference type="AlphaFoldDB" id="A0AAV0RKJ7"/>
<feature type="repeat" description="PPR" evidence="8">
    <location>
        <begin position="309"/>
        <end position="343"/>
    </location>
</feature>
<feature type="repeat" description="PPR" evidence="8">
    <location>
        <begin position="519"/>
        <end position="553"/>
    </location>
</feature>
<dbReference type="PROSITE" id="PS51375">
    <property type="entry name" value="PPR"/>
    <property type="match status" value="14"/>
</dbReference>
<dbReference type="Pfam" id="PF12854">
    <property type="entry name" value="PPR_1"/>
    <property type="match status" value="2"/>
</dbReference>
<reference evidence="12" key="1">
    <citation type="submission" date="2022-08" db="EMBL/GenBank/DDBJ databases">
        <authorList>
            <person name="Gutierrez-Valencia J."/>
        </authorList>
    </citation>
    <scope>NUCLEOTIDE SEQUENCE</scope>
</reference>
<evidence type="ECO:0000256" key="7">
    <source>
        <dbReference type="ARBA" id="ARBA00023242"/>
    </source>
</evidence>
<dbReference type="GO" id="GO:0006396">
    <property type="term" value="P:RNA processing"/>
    <property type="evidence" value="ECO:0007669"/>
    <property type="project" value="TreeGrafter"/>
</dbReference>
<dbReference type="Gene3D" id="1.25.40.10">
    <property type="entry name" value="Tetratricopeptide repeat domain"/>
    <property type="match status" value="5"/>
</dbReference>
<feature type="repeat" description="PPR" evidence="8">
    <location>
        <begin position="554"/>
        <end position="588"/>
    </location>
</feature>
<feature type="repeat" description="PPR" evidence="8">
    <location>
        <begin position="168"/>
        <end position="203"/>
    </location>
</feature>
<dbReference type="InterPro" id="IPR013085">
    <property type="entry name" value="U1-CZ_Znf_C2H2"/>
</dbReference>
<feature type="repeat" description="PPR" evidence="8">
    <location>
        <begin position="414"/>
        <end position="448"/>
    </location>
</feature>
<dbReference type="SMART" id="SM00451">
    <property type="entry name" value="ZnF_U1"/>
    <property type="match status" value="1"/>
</dbReference>
<evidence type="ECO:0000256" key="5">
    <source>
        <dbReference type="ARBA" id="ARBA00022771"/>
    </source>
</evidence>
<dbReference type="Gene3D" id="3.30.160.60">
    <property type="entry name" value="Classic Zinc Finger"/>
    <property type="match status" value="1"/>
</dbReference>
<feature type="repeat" description="PPR" evidence="8">
    <location>
        <begin position="604"/>
        <end position="638"/>
    </location>
</feature>
<dbReference type="GO" id="GO:0007005">
    <property type="term" value="P:mitochondrion organization"/>
    <property type="evidence" value="ECO:0007669"/>
    <property type="project" value="TreeGrafter"/>
</dbReference>
<dbReference type="GO" id="GO:0005739">
    <property type="term" value="C:mitochondrion"/>
    <property type="evidence" value="ECO:0007669"/>
    <property type="project" value="TreeGrafter"/>
</dbReference>
<evidence type="ECO:0000256" key="9">
    <source>
        <dbReference type="SAM" id="Coils"/>
    </source>
</evidence>
<dbReference type="InterPro" id="IPR011990">
    <property type="entry name" value="TPR-like_helical_dom_sf"/>
</dbReference>
<proteinExistence type="inferred from homology"/>
<keyword evidence="7" id="KW-0539">Nucleus</keyword>
<feature type="region of interest" description="Disordered" evidence="10">
    <location>
        <begin position="897"/>
        <end position="996"/>
    </location>
</feature>
<feature type="repeat" description="PPR" evidence="8">
    <location>
        <begin position="449"/>
        <end position="483"/>
    </location>
</feature>
<dbReference type="FunFam" id="1.25.40.10:FF:000558">
    <property type="entry name" value="Pentatricopeptide repeat-containing protein At5g39710"/>
    <property type="match status" value="1"/>
</dbReference>
<accession>A0AAV0RKJ7</accession>
<dbReference type="InterPro" id="IPR051114">
    <property type="entry name" value="Mito_RNA_Proc_CCM1"/>
</dbReference>
<feature type="repeat" description="PPR" evidence="8">
    <location>
        <begin position="344"/>
        <end position="378"/>
    </location>
</feature>
<evidence type="ECO:0000256" key="2">
    <source>
        <dbReference type="ARBA" id="ARBA00007626"/>
    </source>
</evidence>
<protein>
    <recommendedName>
        <fullName evidence="11">Matrin-type domain-containing protein</fullName>
    </recommendedName>
</protein>
<evidence type="ECO:0000313" key="13">
    <source>
        <dbReference type="Proteomes" id="UP001154282"/>
    </source>
</evidence>
<dbReference type="GO" id="GO:0008270">
    <property type="term" value="F:zinc ion binding"/>
    <property type="evidence" value="ECO:0007669"/>
    <property type="project" value="UniProtKB-KW"/>
</dbReference>
<feature type="domain" description="Matrin-type" evidence="11">
    <location>
        <begin position="760"/>
        <end position="791"/>
    </location>
</feature>
<feature type="coiled-coil region" evidence="9">
    <location>
        <begin position="796"/>
        <end position="827"/>
    </location>
</feature>
<feature type="repeat" description="PPR" evidence="8">
    <location>
        <begin position="484"/>
        <end position="518"/>
    </location>
</feature>
<keyword evidence="13" id="KW-1185">Reference proteome</keyword>
<feature type="repeat" description="PPR" evidence="8">
    <location>
        <begin position="239"/>
        <end position="273"/>
    </location>
</feature>
<dbReference type="InterPro" id="IPR041591">
    <property type="entry name" value="OCRE"/>
</dbReference>
<evidence type="ECO:0000256" key="10">
    <source>
        <dbReference type="SAM" id="MobiDB-lite"/>
    </source>
</evidence>
<keyword evidence="3" id="KW-0479">Metal-binding</keyword>
<comment type="subcellular location">
    <subcellularLocation>
        <location evidence="1">Nucleus</location>
    </subcellularLocation>
</comment>
<dbReference type="GO" id="GO:0005634">
    <property type="term" value="C:nucleus"/>
    <property type="evidence" value="ECO:0007669"/>
    <property type="project" value="UniProtKB-SubCell"/>
</dbReference>
<keyword evidence="6" id="KW-0862">Zinc</keyword>
<feature type="compositionally biased region" description="Basic and acidic residues" evidence="10">
    <location>
        <begin position="953"/>
        <end position="988"/>
    </location>
</feature>
<keyword evidence="4" id="KW-0677">Repeat</keyword>
<evidence type="ECO:0000256" key="3">
    <source>
        <dbReference type="ARBA" id="ARBA00022723"/>
    </source>
</evidence>
<name>A0AAV0RKJ7_9ROSI</name>
<keyword evidence="5" id="KW-0863">Zinc-finger</keyword>
<feature type="repeat" description="PPR" evidence="8">
    <location>
        <begin position="274"/>
        <end position="308"/>
    </location>
</feature>
<dbReference type="Pfam" id="PF17780">
    <property type="entry name" value="OCRE"/>
    <property type="match status" value="1"/>
</dbReference>
<evidence type="ECO:0000259" key="11">
    <source>
        <dbReference type="PROSITE" id="PS50171"/>
    </source>
</evidence>
<organism evidence="12 13">
    <name type="scientific">Linum tenue</name>
    <dbReference type="NCBI Taxonomy" id="586396"/>
    <lineage>
        <taxon>Eukaryota</taxon>
        <taxon>Viridiplantae</taxon>
        <taxon>Streptophyta</taxon>
        <taxon>Embryophyta</taxon>
        <taxon>Tracheophyta</taxon>
        <taxon>Spermatophyta</taxon>
        <taxon>Magnoliopsida</taxon>
        <taxon>eudicotyledons</taxon>
        <taxon>Gunneridae</taxon>
        <taxon>Pentapetalae</taxon>
        <taxon>rosids</taxon>
        <taxon>fabids</taxon>
        <taxon>Malpighiales</taxon>
        <taxon>Linaceae</taxon>
        <taxon>Linum</taxon>
    </lineage>
</organism>
<dbReference type="InterPro" id="IPR000690">
    <property type="entry name" value="Matrin/U1-C_Znf_C2H2"/>
</dbReference>
<dbReference type="Pfam" id="PF06220">
    <property type="entry name" value="zf-U1"/>
    <property type="match status" value="1"/>
</dbReference>
<dbReference type="PANTHER" id="PTHR47934">
    <property type="entry name" value="PENTATRICOPEPTIDE REPEAT-CONTAINING PROTEIN PET309, MITOCHONDRIAL"/>
    <property type="match status" value="1"/>
</dbReference>
<feature type="repeat" description="PPR" evidence="8">
    <location>
        <begin position="204"/>
        <end position="238"/>
    </location>
</feature>
<keyword evidence="9" id="KW-0175">Coiled coil</keyword>
<evidence type="ECO:0000313" key="12">
    <source>
        <dbReference type="EMBL" id="CAI0557008.1"/>
    </source>
</evidence>
<comment type="caution">
    <text evidence="12">The sequence shown here is derived from an EMBL/GenBank/DDBJ whole genome shotgun (WGS) entry which is preliminary data.</text>
</comment>
<dbReference type="GO" id="GO:0003729">
    <property type="term" value="F:mRNA binding"/>
    <property type="evidence" value="ECO:0007669"/>
    <property type="project" value="TreeGrafter"/>
</dbReference>
<dbReference type="InterPro" id="IPR003604">
    <property type="entry name" value="Matrin/U1-like-C_Znf_C2H2"/>
</dbReference>
<feature type="repeat" description="PPR" evidence="8">
    <location>
        <begin position="379"/>
        <end position="413"/>
    </location>
</feature>
<dbReference type="Proteomes" id="UP001154282">
    <property type="component" value="Unassembled WGS sequence"/>
</dbReference>
<dbReference type="EMBL" id="CAMGYJ010000011">
    <property type="protein sequence ID" value="CAI0557008.1"/>
    <property type="molecule type" value="Genomic_DNA"/>
</dbReference>
<dbReference type="PANTHER" id="PTHR47934:SF6">
    <property type="entry name" value="MITOCHONDRIAL GROUP I INTRON SPLICING FACTOR CCM1-RELATED"/>
    <property type="match status" value="1"/>
</dbReference>
<feature type="repeat" description="PPR" evidence="8">
    <location>
        <begin position="639"/>
        <end position="673"/>
    </location>
</feature>
<comment type="similarity">
    <text evidence="2">Belongs to the PPR family. P subfamily.</text>
</comment>
<dbReference type="NCBIfam" id="TIGR00756">
    <property type="entry name" value="PPR"/>
    <property type="match status" value="12"/>
</dbReference>
<dbReference type="InterPro" id="IPR002885">
    <property type="entry name" value="PPR_rpt"/>
</dbReference>
<sequence>MPRRSSQMHRSFSSLSPPTAALLAERALLLLKRHPYHLNSLAPEFTPEAASHLLLKSQDDQSLTLKFLDWARPHQFFNLRCKCLAVHILTRFKLYKTAQTLAQDIAVTTTADDSGGGFVFQCLKDTYFICNSSSAVIDLVVKSYSHLNLIDQALNIVNLAKENGFMPGVLSYNAILDSLIRSRKPFRLVEEVYREMVASRVSLNVYSYNILIRGFCRVGNLEMGLRLFEEMEKYGCLPNVVTYNTVIDTYCKLKRMDQAFGLMRSMASKGLEPNLFTYNMVVNGLCREGRMKETEEVLFEMKEKGFVADEVTYNTLVNGHCKEGNFHQALVLHGEMMRNGLSPNVITYTSLINSMCQSGNLNRAKDFFDQMHVRGLSPNERTYTTMINGFSQQGYMNEAHQLLDEMKANGFSPSIVTFNALINGYCVLGQMEDAKMVFHEMERKGFEPDVVSYSTIITGFCRAQELDKAFHMKMEMVEKGVALDAITYSAIIQGLCEQRKLIEACDLFQEMLIMRVPPDQVTYTTLIDAFCKEGELNKALELHDEMTRKGFLPDAVTYSVLINGLNKQARTREAKSLLLKLCYDKAIPDDVMYDVLIENCSNMEFRSVAALIKGFCIKGLMGEADRVFESMIGRNHKPDEAVFNVIIHGHCRWGNVKKAYKLYTEMIQLDYIPHTMTIISLVKALSSEGMNEQLNLVVGHILRSCKLNDAEASKVLVQINNNEGSMDVVFSLLDKMAKDGLLPNSGVSRRFQYWVSQGNKWCDFCKIFLSNNPSSIRNHELGQRHKDSVAQRLTTMRQEKVAKEKAVNEAARALEQIEAKAKRSYQKDVATLKEAGDARALDILGDSKEKWDFDSTSGYYYNNDNGLHYDPNSGFYYSDAIGKWVTDQEAYAAVKASANGKHQKPSVSVPISAKPKTSPVTSGPPPGPVVSASLNPTRSVKGKTSAVTVNKRKREEDKKPKVLSQEDKAALRAREAAKKRVEDREKGFHGLYGGKR</sequence>
<evidence type="ECO:0000256" key="8">
    <source>
        <dbReference type="PROSITE-ProRule" id="PRU00708"/>
    </source>
</evidence>
<evidence type="ECO:0000256" key="1">
    <source>
        <dbReference type="ARBA" id="ARBA00004123"/>
    </source>
</evidence>
<dbReference type="Pfam" id="PF13041">
    <property type="entry name" value="PPR_2"/>
    <property type="match status" value="6"/>
</dbReference>
<gene>
    <name evidence="12" type="ORF">LITE_LOCUS48186</name>
</gene>
<dbReference type="PROSITE" id="PS50171">
    <property type="entry name" value="ZF_MATRIN"/>
    <property type="match status" value="1"/>
</dbReference>
<evidence type="ECO:0000256" key="6">
    <source>
        <dbReference type="ARBA" id="ARBA00022833"/>
    </source>
</evidence>
<evidence type="ECO:0000256" key="4">
    <source>
        <dbReference type="ARBA" id="ARBA00022737"/>
    </source>
</evidence>